<dbReference type="EC" id="1.14.14.-" evidence="4"/>
<comment type="caution">
    <text evidence="4">The sequence shown here is derived from an EMBL/GenBank/DDBJ whole genome shotgun (WGS) entry which is preliminary data.</text>
</comment>
<evidence type="ECO:0000313" key="5">
    <source>
        <dbReference type="Proteomes" id="UP000530060"/>
    </source>
</evidence>
<dbReference type="InterPro" id="IPR011251">
    <property type="entry name" value="Luciferase-like_dom"/>
</dbReference>
<sequence>MEFGLIFFSGDESNKYNLILESAKFADKHGFNAIWTPERHFHKFGGLYPNPSVISAAISMITKRIQIRSGSIIAPLHHPVRIAEEWSIVDNLSKGRAAISLATGFSPIDFIFQPDNWDNRRNISFEYVEILRKLWRGESLFMKDGVGENTEVELFPRPISNELEIWLTCTKSEETFRKAGELGCNILTGLIDMSTEELEAKLQIYFNTLEEYGHDRSNVKVTMLLHTFIGEDEEDVRKIVKEPFISYLKTFFKVVDTSNKSVHPDKNVDNMSASDRESILNYGFEKFYNKGSLMGSPEKCMQVVKRMKGIGVTEIACLLDFGLDEDLVLKSLEKLNEFKNMNF</sequence>
<organism evidence="4 5">
    <name type="scientific">Flavobacterium salmonis</name>
    <dbReference type="NCBI Taxonomy" id="2654844"/>
    <lineage>
        <taxon>Bacteria</taxon>
        <taxon>Pseudomonadati</taxon>
        <taxon>Bacteroidota</taxon>
        <taxon>Flavobacteriia</taxon>
        <taxon>Flavobacteriales</taxon>
        <taxon>Flavobacteriaceae</taxon>
        <taxon>Flavobacterium</taxon>
    </lineage>
</organism>
<protein>
    <submittedName>
        <fullName evidence="4">Flavin-dependent trigonelline monooxygenase, oxygenase component</fullName>
        <ecNumber evidence="4">1.14.14.-</ecNumber>
    </submittedName>
</protein>
<dbReference type="InterPro" id="IPR050766">
    <property type="entry name" value="Bact_Lucif_Oxidored"/>
</dbReference>
<dbReference type="PANTHER" id="PTHR30137">
    <property type="entry name" value="LUCIFERASE-LIKE MONOOXYGENASE"/>
    <property type="match status" value="1"/>
</dbReference>
<dbReference type="InterPro" id="IPR024011">
    <property type="entry name" value="Biosynth_lucif-like_mOase_dom"/>
</dbReference>
<dbReference type="Proteomes" id="UP000530060">
    <property type="component" value="Unassembled WGS sequence"/>
</dbReference>
<keyword evidence="1 4" id="KW-0560">Oxidoreductase</keyword>
<evidence type="ECO:0000256" key="2">
    <source>
        <dbReference type="ARBA" id="ARBA00023033"/>
    </source>
</evidence>
<dbReference type="GO" id="GO:0005829">
    <property type="term" value="C:cytosol"/>
    <property type="evidence" value="ECO:0007669"/>
    <property type="project" value="TreeGrafter"/>
</dbReference>
<dbReference type="Gene3D" id="3.20.20.30">
    <property type="entry name" value="Luciferase-like domain"/>
    <property type="match status" value="1"/>
</dbReference>
<dbReference type="SUPFAM" id="SSF51679">
    <property type="entry name" value="Bacterial luciferase-like"/>
    <property type="match status" value="1"/>
</dbReference>
<accession>A0A6V6Z6F1</accession>
<evidence type="ECO:0000256" key="1">
    <source>
        <dbReference type="ARBA" id="ARBA00023002"/>
    </source>
</evidence>
<keyword evidence="5" id="KW-1185">Reference proteome</keyword>
<dbReference type="AlphaFoldDB" id="A0A6V6Z6F1"/>
<dbReference type="RefSeq" id="WP_180910010.1">
    <property type="nucleotide sequence ID" value="NZ_CAIJDP010000082.1"/>
</dbReference>
<dbReference type="PANTHER" id="PTHR30137:SF8">
    <property type="entry name" value="BLR5498 PROTEIN"/>
    <property type="match status" value="1"/>
</dbReference>
<dbReference type="GO" id="GO:0004497">
    <property type="term" value="F:monooxygenase activity"/>
    <property type="evidence" value="ECO:0007669"/>
    <property type="project" value="UniProtKB-KW"/>
</dbReference>
<reference evidence="4 5" key="1">
    <citation type="submission" date="2020-06" db="EMBL/GenBank/DDBJ databases">
        <authorList>
            <person name="Criscuolo A."/>
        </authorList>
    </citation>
    <scope>NUCLEOTIDE SEQUENCE [LARGE SCALE GENOMIC DNA]</scope>
    <source>
        <strain evidence="5">CIP 111411</strain>
    </source>
</reference>
<name>A0A6V6Z6F1_9FLAO</name>
<feature type="domain" description="Luciferase-like" evidence="3">
    <location>
        <begin position="12"/>
        <end position="313"/>
    </location>
</feature>
<dbReference type="NCBIfam" id="TIGR04020">
    <property type="entry name" value="seco_metab_LLM"/>
    <property type="match status" value="1"/>
</dbReference>
<gene>
    <name evidence="4" type="primary">tgnB</name>
    <name evidence="4" type="ORF">FLAT13_03811</name>
</gene>
<proteinExistence type="predicted"/>
<keyword evidence="2 4" id="KW-0503">Monooxygenase</keyword>
<dbReference type="InterPro" id="IPR036661">
    <property type="entry name" value="Luciferase-like_sf"/>
</dbReference>
<evidence type="ECO:0000313" key="4">
    <source>
        <dbReference type="EMBL" id="CAD0007363.1"/>
    </source>
</evidence>
<evidence type="ECO:0000259" key="3">
    <source>
        <dbReference type="Pfam" id="PF00296"/>
    </source>
</evidence>
<dbReference type="GO" id="GO:0016705">
    <property type="term" value="F:oxidoreductase activity, acting on paired donors, with incorporation or reduction of molecular oxygen"/>
    <property type="evidence" value="ECO:0007669"/>
    <property type="project" value="InterPro"/>
</dbReference>
<dbReference type="Pfam" id="PF00296">
    <property type="entry name" value="Bac_luciferase"/>
    <property type="match status" value="1"/>
</dbReference>
<dbReference type="EMBL" id="CAIJDP010000082">
    <property type="protein sequence ID" value="CAD0007363.1"/>
    <property type="molecule type" value="Genomic_DNA"/>
</dbReference>